<dbReference type="Pfam" id="PF01494">
    <property type="entry name" value="FAD_binding_3"/>
    <property type="match status" value="1"/>
</dbReference>
<evidence type="ECO:0000256" key="2">
    <source>
        <dbReference type="ARBA" id="ARBA00023033"/>
    </source>
</evidence>
<organism evidence="5 7">
    <name type="scientific">Thalassovita autumnalis</name>
    <dbReference type="NCBI Taxonomy" id="2072972"/>
    <lineage>
        <taxon>Bacteria</taxon>
        <taxon>Pseudomonadati</taxon>
        <taxon>Pseudomonadota</taxon>
        <taxon>Alphaproteobacteria</taxon>
        <taxon>Rhodobacterales</taxon>
        <taxon>Roseobacteraceae</taxon>
        <taxon>Thalassovita</taxon>
    </lineage>
</organism>
<evidence type="ECO:0000256" key="1">
    <source>
        <dbReference type="ARBA" id="ARBA00023002"/>
    </source>
</evidence>
<protein>
    <submittedName>
        <fullName evidence="5">3-hydroxybenzoate 6-hydroxylase 1</fullName>
        <ecNumber evidence="5">1.14.13.24</ecNumber>
    </submittedName>
</protein>
<dbReference type="GO" id="GO:0071949">
    <property type="term" value="F:FAD binding"/>
    <property type="evidence" value="ECO:0007669"/>
    <property type="project" value="InterPro"/>
</dbReference>
<dbReference type="EMBL" id="CYSC01000035">
    <property type="protein sequence ID" value="CUH72948.1"/>
    <property type="molecule type" value="Genomic_DNA"/>
</dbReference>
<dbReference type="SUPFAM" id="SSF51905">
    <property type="entry name" value="FAD/NAD(P)-binding domain"/>
    <property type="match status" value="1"/>
</dbReference>
<keyword evidence="1 5" id="KW-0560">Oxidoreductase</keyword>
<keyword evidence="2" id="KW-0503">Monooxygenase</keyword>
<dbReference type="EC" id="1.14.13.24" evidence="5"/>
<dbReference type="RefSeq" id="WP_058244112.1">
    <property type="nucleotide sequence ID" value="NZ_CYSB01000040.1"/>
</dbReference>
<dbReference type="EMBL" id="CYSB01000040">
    <property type="protein sequence ID" value="CUH69545.1"/>
    <property type="molecule type" value="Genomic_DNA"/>
</dbReference>
<reference evidence="5 7" key="2">
    <citation type="submission" date="2015-09" db="EMBL/GenBank/DDBJ databases">
        <authorList>
            <consortium name="Swine Surveillance"/>
        </authorList>
    </citation>
    <scope>NUCLEOTIDE SEQUENCE [LARGE SCALE GENOMIC DNA]</scope>
    <source>
        <strain evidence="5 7">5120</strain>
    </source>
</reference>
<reference evidence="4 6" key="1">
    <citation type="submission" date="2015-09" db="EMBL/GenBank/DDBJ databases">
        <authorList>
            <person name="Rodrigo-Torres L."/>
            <person name="Arahal D.R."/>
        </authorList>
    </citation>
    <scope>NUCLEOTIDE SEQUENCE [LARGE SCALE GENOMIC DNA]</scope>
    <source>
        <strain evidence="4 6">CECT 5118</strain>
    </source>
</reference>
<evidence type="ECO:0000313" key="7">
    <source>
        <dbReference type="Proteomes" id="UP000051887"/>
    </source>
</evidence>
<dbReference type="Gene3D" id="3.50.50.60">
    <property type="entry name" value="FAD/NAD(P)-binding domain"/>
    <property type="match status" value="1"/>
</dbReference>
<dbReference type="PANTHER" id="PTHR13789:SF309">
    <property type="entry name" value="PUTATIVE (AFU_ORTHOLOGUE AFUA_6G14510)-RELATED"/>
    <property type="match status" value="1"/>
</dbReference>
<dbReference type="PRINTS" id="PR00420">
    <property type="entry name" value="RNGMNOXGNASE"/>
</dbReference>
<dbReference type="SUPFAM" id="SSF54373">
    <property type="entry name" value="FAD-linked reductases, C-terminal domain"/>
    <property type="match status" value="1"/>
</dbReference>
<dbReference type="OrthoDB" id="4230779at2"/>
<dbReference type="InterPro" id="IPR036188">
    <property type="entry name" value="FAD/NAD-bd_sf"/>
</dbReference>
<dbReference type="InterPro" id="IPR002938">
    <property type="entry name" value="FAD-bd"/>
</dbReference>
<proteinExistence type="predicted"/>
<evidence type="ECO:0000313" key="5">
    <source>
        <dbReference type="EMBL" id="CUH72948.1"/>
    </source>
</evidence>
<sequence>MSLLGMKTVVIGGGIGGLAVARALALRGASVTLLEQAEAIREVGAGLQISPNGFAVLKALGLDQVLQQGAVQGQAVSLRDYRKGEVLRLDLTQLSDQSYYFVHRADLIDILAEGAREAGVKIRLLQKVDRVTPATSDTPASLHLANGSHLEADLVIGADGLHSVLRPMLNGADKAFFTGQVAWRAVVPNTTSRGPEAWVHMAPGRHLVSYPLRDGKSINLVAVQERADWTEEGWFHKDDPANLRRAFADFGAETQALLGAVEDVRLWGLFRHPVAEVWQGGHCALLGDAAHPTLPFLAQGASMALEDAWALADELALSDDVASGLAAYQQRRKARATKVINAASGNAWKYHLSAPPLRFAAHTALRLAGRFAPGKMLHQFDWLYAHDETAGPTAGG</sequence>
<keyword evidence="6" id="KW-1185">Reference proteome</keyword>
<evidence type="ECO:0000313" key="4">
    <source>
        <dbReference type="EMBL" id="CUH69545.1"/>
    </source>
</evidence>
<feature type="domain" description="FAD-binding" evidence="3">
    <location>
        <begin position="7"/>
        <end position="342"/>
    </location>
</feature>
<evidence type="ECO:0000313" key="6">
    <source>
        <dbReference type="Proteomes" id="UP000051086"/>
    </source>
</evidence>
<dbReference type="AlphaFoldDB" id="A0A0N7LXV2"/>
<name>A0A0N7LXV2_9RHOB</name>
<evidence type="ECO:0000259" key="3">
    <source>
        <dbReference type="Pfam" id="PF01494"/>
    </source>
</evidence>
<dbReference type="Proteomes" id="UP000051086">
    <property type="component" value="Unassembled WGS sequence"/>
</dbReference>
<dbReference type="Proteomes" id="UP000051887">
    <property type="component" value="Unassembled WGS sequence"/>
</dbReference>
<dbReference type="PANTHER" id="PTHR13789">
    <property type="entry name" value="MONOOXYGENASE"/>
    <property type="match status" value="1"/>
</dbReference>
<accession>A0A0N7LXV2</accession>
<gene>
    <name evidence="5" type="primary">xlnD_1</name>
    <name evidence="4" type="synonym">xlnD_2</name>
    <name evidence="4" type="ORF">TL5118_03510</name>
    <name evidence="5" type="ORF">TL5120_02750</name>
</gene>
<dbReference type="GO" id="GO:0018669">
    <property type="term" value="F:3-hydroxybenzoate 6-monooxygenase activity"/>
    <property type="evidence" value="ECO:0007669"/>
    <property type="project" value="UniProtKB-EC"/>
</dbReference>
<dbReference type="InterPro" id="IPR050493">
    <property type="entry name" value="FAD-dep_Monooxygenase_BioMet"/>
</dbReference>